<reference evidence="1" key="1">
    <citation type="submission" date="2022-02" db="EMBL/GenBank/DDBJ databases">
        <title>Crop Bioprotection Bacillus Genome Sequencing.</title>
        <authorList>
            <person name="Dunlap C."/>
        </authorList>
    </citation>
    <scope>NUCLEOTIDE SEQUENCE</scope>
    <source>
        <strain evidence="1">98-1</strain>
    </source>
</reference>
<organism evidence="1 2">
    <name type="scientific">Bacillus vallismortis</name>
    <dbReference type="NCBI Taxonomy" id="72361"/>
    <lineage>
        <taxon>Bacteria</taxon>
        <taxon>Bacillati</taxon>
        <taxon>Bacillota</taxon>
        <taxon>Bacilli</taxon>
        <taxon>Bacillales</taxon>
        <taxon>Bacillaceae</taxon>
        <taxon>Bacillus</taxon>
    </lineage>
</organism>
<evidence type="ECO:0000313" key="2">
    <source>
        <dbReference type="Proteomes" id="UP001067121"/>
    </source>
</evidence>
<comment type="caution">
    <text evidence="1">The sequence shown here is derived from an EMBL/GenBank/DDBJ whole genome shotgun (WGS) entry which is preliminary data.</text>
</comment>
<dbReference type="RefSeq" id="WP_268544649.1">
    <property type="nucleotide sequence ID" value="NZ_JALAOH010000067.1"/>
</dbReference>
<evidence type="ECO:0000313" key="1">
    <source>
        <dbReference type="EMBL" id="MCY8318522.1"/>
    </source>
</evidence>
<dbReference type="EMBL" id="JALAOH010000067">
    <property type="protein sequence ID" value="MCY8318522.1"/>
    <property type="molecule type" value="Genomic_DNA"/>
</dbReference>
<dbReference type="AlphaFoldDB" id="A0AAP3CLD5"/>
<name>A0AAP3CLD5_BACVA</name>
<sequence>MVEGENKMHILYYDENFLYAGEDFIETDELPPQSTLTIPDPSIILPKYNPEKDEWFESATEEYKDSVKPGIPEPSDMEIMKQQLADLTFQLMMGGFV</sequence>
<protein>
    <submittedName>
        <fullName evidence="1">Uncharacterized protein</fullName>
    </submittedName>
</protein>
<proteinExistence type="predicted"/>
<dbReference type="Proteomes" id="UP001067121">
    <property type="component" value="Unassembled WGS sequence"/>
</dbReference>
<accession>A0AAP3CLD5</accession>
<gene>
    <name evidence="1" type="ORF">MOC71_17715</name>
</gene>